<dbReference type="EMBL" id="LQYG01000120">
    <property type="protein sequence ID" value="KYC58722.1"/>
    <property type="molecule type" value="Genomic_DNA"/>
</dbReference>
<evidence type="ECO:0000313" key="4">
    <source>
        <dbReference type="Proteomes" id="UP000075304"/>
    </source>
</evidence>
<dbReference type="Proteomes" id="UP000075304">
    <property type="component" value="Unassembled WGS sequence"/>
</dbReference>
<dbReference type="Proteomes" id="UP000075288">
    <property type="component" value="Unassembled WGS sequence"/>
</dbReference>
<proteinExistence type="predicted"/>
<evidence type="ECO:0000313" key="2">
    <source>
        <dbReference type="EMBL" id="KYC58930.1"/>
    </source>
</evidence>
<accession>A0A150JNB4</accession>
<gene>
    <name evidence="1" type="ORF">B4098_2414</name>
    <name evidence="2" type="ORF">B4099_2546</name>
</gene>
<reference evidence="3 4" key="1">
    <citation type="submission" date="2016-01" db="EMBL/GenBank/DDBJ databases">
        <title>Genome Sequences of Twelve Sporeforming Bacillus Species Isolated from Foods.</title>
        <authorList>
            <person name="Berendsen E.M."/>
            <person name="Wells-Bennik M.H."/>
            <person name="Krawcyk A.O."/>
            <person name="De Jong A."/>
            <person name="Holsappel S."/>
            <person name="Eijlander R.T."/>
            <person name="Kuipers O.P."/>
        </authorList>
    </citation>
    <scope>NUCLEOTIDE SEQUENCE [LARGE SCALE GENOMIC DNA]</scope>
    <source>
        <strain evidence="1 3">B4098</strain>
        <strain evidence="2 4">B4099</strain>
    </source>
</reference>
<dbReference type="EMBL" id="LQYI01000195">
    <property type="protein sequence ID" value="KYC58930.1"/>
    <property type="molecule type" value="Genomic_DNA"/>
</dbReference>
<dbReference type="AlphaFoldDB" id="A0A150JNB4"/>
<evidence type="ECO:0000313" key="1">
    <source>
        <dbReference type="EMBL" id="KYC58722.1"/>
    </source>
</evidence>
<sequence length="39" mass="4274">MLRLNLFLAGAGKAHFCPRSGAIFKKAAPFKQLKGQPFL</sequence>
<name>A0A150JNB4_HEYCO</name>
<dbReference type="PATRIC" id="fig|1398.25.peg.2336"/>
<comment type="caution">
    <text evidence="1">The sequence shown here is derived from an EMBL/GenBank/DDBJ whole genome shotgun (WGS) entry which is preliminary data.</text>
</comment>
<evidence type="ECO:0000313" key="3">
    <source>
        <dbReference type="Proteomes" id="UP000075288"/>
    </source>
</evidence>
<organism evidence="1 3">
    <name type="scientific">Heyndrickxia coagulans</name>
    <name type="common">Weizmannia coagulans</name>
    <dbReference type="NCBI Taxonomy" id="1398"/>
    <lineage>
        <taxon>Bacteria</taxon>
        <taxon>Bacillati</taxon>
        <taxon>Bacillota</taxon>
        <taxon>Bacilli</taxon>
        <taxon>Bacillales</taxon>
        <taxon>Bacillaceae</taxon>
        <taxon>Heyndrickxia</taxon>
    </lineage>
</organism>
<protein>
    <submittedName>
        <fullName evidence="1">Uncharacterized protein</fullName>
    </submittedName>
</protein>